<dbReference type="EMBL" id="LAZR01007677">
    <property type="protein sequence ID" value="KKM83673.1"/>
    <property type="molecule type" value="Genomic_DNA"/>
</dbReference>
<accession>A0A0F9KNY6</accession>
<proteinExistence type="predicted"/>
<organism evidence="1">
    <name type="scientific">marine sediment metagenome</name>
    <dbReference type="NCBI Taxonomy" id="412755"/>
    <lineage>
        <taxon>unclassified sequences</taxon>
        <taxon>metagenomes</taxon>
        <taxon>ecological metagenomes</taxon>
    </lineage>
</organism>
<reference evidence="1" key="1">
    <citation type="journal article" date="2015" name="Nature">
        <title>Complex archaea that bridge the gap between prokaryotes and eukaryotes.</title>
        <authorList>
            <person name="Spang A."/>
            <person name="Saw J.H."/>
            <person name="Jorgensen S.L."/>
            <person name="Zaremba-Niedzwiedzka K."/>
            <person name="Martijn J."/>
            <person name="Lind A.E."/>
            <person name="van Eijk R."/>
            <person name="Schleper C."/>
            <person name="Guy L."/>
            <person name="Ettema T.J."/>
        </authorList>
    </citation>
    <scope>NUCLEOTIDE SEQUENCE</scope>
</reference>
<name>A0A0F9KNY6_9ZZZZ</name>
<sequence length="85" mass="9936">MTPNQETLDLLSAATKAIFEAEQAIRREEGVNFKANKPMYHMRIQLAEITDRYMANLPVCDWVPPIRLTCAIETWRSRRNELQDD</sequence>
<dbReference type="AlphaFoldDB" id="A0A0F9KNY6"/>
<evidence type="ECO:0000313" key="1">
    <source>
        <dbReference type="EMBL" id="KKM83673.1"/>
    </source>
</evidence>
<protein>
    <submittedName>
        <fullName evidence="1">Uncharacterized protein</fullName>
    </submittedName>
</protein>
<gene>
    <name evidence="1" type="ORF">LCGC14_1306850</name>
</gene>
<comment type="caution">
    <text evidence="1">The sequence shown here is derived from an EMBL/GenBank/DDBJ whole genome shotgun (WGS) entry which is preliminary data.</text>
</comment>